<reference evidence="2" key="1">
    <citation type="journal article" date="2017" name="Syst. Appl. Microbiol.">
        <title>Soybeans inoculated with root zone soils of Canadian native legumes harbour diverse and novel Bradyrhizobium spp. that possess agricultural potential.</title>
        <authorList>
            <person name="Bromfield E.S.P."/>
            <person name="Cloutier S."/>
            <person name="Tambong J.T."/>
            <person name="Tran Thi T.V."/>
        </authorList>
    </citation>
    <scope>NUCLEOTIDE SEQUENCE</scope>
    <source>
        <strain evidence="2">1S5</strain>
    </source>
</reference>
<reference evidence="2" key="2">
    <citation type="submission" date="2022-04" db="EMBL/GenBank/DDBJ databases">
        <authorList>
            <person name="Bromfield E.S.P."/>
            <person name="Cloutier S."/>
        </authorList>
    </citation>
    <scope>NUCLEOTIDE SEQUENCE</scope>
    <source>
        <strain evidence="2">1S5</strain>
    </source>
</reference>
<dbReference type="RefSeq" id="WP_175618165.1">
    <property type="nucleotide sequence ID" value="NZ_CP096255.1"/>
</dbReference>
<name>A0A8T5VIL9_9BRAD</name>
<dbReference type="InterPro" id="IPR024400">
    <property type="entry name" value="DUF2635"/>
</dbReference>
<feature type="region of interest" description="Disordered" evidence="1">
    <location>
        <begin position="1"/>
        <end position="21"/>
    </location>
</feature>
<evidence type="ECO:0000256" key="1">
    <source>
        <dbReference type="SAM" id="MobiDB-lite"/>
    </source>
</evidence>
<sequence length="234" mass="26173">MAAVSKAPKKPRQPRLRKADAELDRHFKACEARWNEAKLKAENPISRRVKPPDGKKIAAGLRQLYELTGDPLFKQAVMALDAYGLADGRPRDSVNRLWMRNSDEWNSAPSFMAAVIVDAEDRTGKKMSKRAAAAKVVAALRLPGTSFERAVDILEEFYTDGMKGRFPQFESGEIGTIFVVPVDGREPEELRARYLPKEGKEVPNNLHWRSAIASGDVTARVKSWRKLPPNFGNS</sequence>
<feature type="compositionally biased region" description="Basic residues" evidence="1">
    <location>
        <begin position="7"/>
        <end position="16"/>
    </location>
</feature>
<evidence type="ECO:0000313" key="2">
    <source>
        <dbReference type="EMBL" id="UPT88627.1"/>
    </source>
</evidence>
<protein>
    <submittedName>
        <fullName evidence="2">DUF2635 domain-containing protein</fullName>
    </submittedName>
</protein>
<organism evidence="2 3">
    <name type="scientific">Bradyrhizobium barranii subsp. apii</name>
    <dbReference type="NCBI Taxonomy" id="2819348"/>
    <lineage>
        <taxon>Bacteria</taxon>
        <taxon>Pseudomonadati</taxon>
        <taxon>Pseudomonadota</taxon>
        <taxon>Alphaproteobacteria</taxon>
        <taxon>Hyphomicrobiales</taxon>
        <taxon>Nitrobacteraceae</taxon>
        <taxon>Bradyrhizobium</taxon>
        <taxon>Bradyrhizobium barranii</taxon>
    </lineage>
</organism>
<dbReference type="AlphaFoldDB" id="A0A8T5VIL9"/>
<accession>A0A8T5VIL9</accession>
<dbReference type="Proteomes" id="UP000551709">
    <property type="component" value="Chromosome"/>
</dbReference>
<evidence type="ECO:0000313" key="3">
    <source>
        <dbReference type="Proteomes" id="UP000551709"/>
    </source>
</evidence>
<dbReference type="Pfam" id="PF10948">
    <property type="entry name" value="DUF2635"/>
    <property type="match status" value="1"/>
</dbReference>
<dbReference type="EMBL" id="CP096255">
    <property type="protein sequence ID" value="UPT88627.1"/>
    <property type="molecule type" value="Genomic_DNA"/>
</dbReference>
<proteinExistence type="predicted"/>
<gene>
    <name evidence="2" type="ORF">HAP41_0000005975</name>
</gene>